<dbReference type="PANTHER" id="PTHR15909">
    <property type="entry name" value="39S RIBOSOMAL PROTEIN L35, MITOCHONDRIAL"/>
    <property type="match status" value="1"/>
</dbReference>
<dbReference type="PANTHER" id="PTHR15909:SF0">
    <property type="entry name" value="LARGE RIBOSOMAL SUBUNIT PROTEIN BL35M"/>
    <property type="match status" value="1"/>
</dbReference>
<organism evidence="1 2">
    <name type="scientific">Cotesia congregata</name>
    <name type="common">Parasitoid wasp</name>
    <name type="synonym">Apanteles congregatus</name>
    <dbReference type="NCBI Taxonomy" id="51543"/>
    <lineage>
        <taxon>Eukaryota</taxon>
        <taxon>Metazoa</taxon>
        <taxon>Ecdysozoa</taxon>
        <taxon>Arthropoda</taxon>
        <taxon>Hexapoda</taxon>
        <taxon>Insecta</taxon>
        <taxon>Pterygota</taxon>
        <taxon>Neoptera</taxon>
        <taxon>Endopterygota</taxon>
        <taxon>Hymenoptera</taxon>
        <taxon>Apocrita</taxon>
        <taxon>Ichneumonoidea</taxon>
        <taxon>Braconidae</taxon>
        <taxon>Microgastrinae</taxon>
        <taxon>Cotesia</taxon>
    </lineage>
</organism>
<dbReference type="GO" id="GO:1990904">
    <property type="term" value="C:ribonucleoprotein complex"/>
    <property type="evidence" value="ECO:0007669"/>
    <property type="project" value="UniProtKB-KW"/>
</dbReference>
<feature type="non-terminal residue" evidence="1">
    <location>
        <position position="1"/>
    </location>
</feature>
<evidence type="ECO:0000313" key="2">
    <source>
        <dbReference type="Proteomes" id="UP000786811"/>
    </source>
</evidence>
<sequence length="222" mass="25992">NRNQHVSANICTQLHRCRRIASSRSTVVVSSLYNLAESCFKFFIKSKLTQGSGHSLINLPKSFVNDIKFIQPQSLINNSAIQHPRFNSTLISSMHFPIKTNSSWSKSTTTFPIFNSVNTNLKLQTPARGIIRYNRSRGKRGIVRTVGIWIRTRSARHRKIWTKKQARIKRLRRHVFTNASQSWMLDKMVSPYFRKPKFWVDDPYNPYHSRENFWTTRTKPLP</sequence>
<feature type="non-terminal residue" evidence="1">
    <location>
        <position position="222"/>
    </location>
</feature>
<evidence type="ECO:0000313" key="1">
    <source>
        <dbReference type="EMBL" id="CAG5075524.1"/>
    </source>
</evidence>
<dbReference type="EMBL" id="CAJNRD030001116">
    <property type="protein sequence ID" value="CAG5075524.1"/>
    <property type="molecule type" value="Genomic_DNA"/>
</dbReference>
<proteinExistence type="predicted"/>
<protein>
    <submittedName>
        <fullName evidence="1">Mitochondrial (Drosophila melanogaster)</fullName>
    </submittedName>
</protein>
<dbReference type="Proteomes" id="UP000786811">
    <property type="component" value="Unassembled WGS sequence"/>
</dbReference>
<dbReference type="InterPro" id="IPR019338">
    <property type="entry name" value="Ribosomal_bL35m"/>
</dbReference>
<dbReference type="GO" id="GO:0005739">
    <property type="term" value="C:mitochondrion"/>
    <property type="evidence" value="ECO:0007669"/>
    <property type="project" value="UniProtKB-SubCell"/>
</dbReference>
<dbReference type="OrthoDB" id="5847109at2759"/>
<comment type="caution">
    <text evidence="1">The sequence shown here is derived from an EMBL/GenBank/DDBJ whole genome shotgun (WGS) entry which is preliminary data.</text>
</comment>
<accession>A0A8J2ENI8</accession>
<name>A0A8J2ENI8_COTCN</name>
<reference evidence="1" key="1">
    <citation type="submission" date="2021-04" db="EMBL/GenBank/DDBJ databases">
        <authorList>
            <person name="Chebbi M.A.C M."/>
        </authorList>
    </citation>
    <scope>NUCLEOTIDE SEQUENCE</scope>
</reference>
<gene>
    <name evidence="1" type="ORF">HICCMSTLAB_LOCUS1678</name>
</gene>
<dbReference type="GO" id="GO:0005840">
    <property type="term" value="C:ribosome"/>
    <property type="evidence" value="ECO:0007669"/>
    <property type="project" value="UniProtKB-KW"/>
</dbReference>
<keyword evidence="2" id="KW-1185">Reference proteome</keyword>
<dbReference type="AlphaFoldDB" id="A0A8J2ENI8"/>